<reference evidence="2 3" key="1">
    <citation type="submission" date="2016-10" db="EMBL/GenBank/DDBJ databases">
        <authorList>
            <person name="de Groot N.N."/>
        </authorList>
    </citation>
    <scope>NUCLEOTIDE SEQUENCE [LARGE SCALE GENOMIC DNA]</scope>
    <source>
        <strain evidence="2 3">CGMCC 1.6291</strain>
    </source>
</reference>
<evidence type="ECO:0000313" key="3">
    <source>
        <dbReference type="Proteomes" id="UP000199657"/>
    </source>
</evidence>
<name>A0A1H8S589_9GAMM</name>
<proteinExistence type="predicted"/>
<dbReference type="Proteomes" id="UP000199657">
    <property type="component" value="Unassembled WGS sequence"/>
</dbReference>
<gene>
    <name evidence="2" type="ORF">SAMN04488052_102502</name>
</gene>
<keyword evidence="1" id="KW-0812">Transmembrane</keyword>
<feature type="transmembrane region" description="Helical" evidence="1">
    <location>
        <begin position="39"/>
        <end position="58"/>
    </location>
</feature>
<protein>
    <submittedName>
        <fullName evidence="2">Uncharacterized protein</fullName>
    </submittedName>
</protein>
<dbReference type="AlphaFoldDB" id="A0A1H8S589"/>
<organism evidence="2 3">
    <name type="scientific">Aquisalimonas asiatica</name>
    <dbReference type="NCBI Taxonomy" id="406100"/>
    <lineage>
        <taxon>Bacteria</taxon>
        <taxon>Pseudomonadati</taxon>
        <taxon>Pseudomonadota</taxon>
        <taxon>Gammaproteobacteria</taxon>
        <taxon>Chromatiales</taxon>
        <taxon>Ectothiorhodospiraceae</taxon>
        <taxon>Aquisalimonas</taxon>
    </lineage>
</organism>
<evidence type="ECO:0000313" key="2">
    <source>
        <dbReference type="EMBL" id="SEO73795.1"/>
    </source>
</evidence>
<feature type="transmembrane region" description="Helical" evidence="1">
    <location>
        <begin position="7"/>
        <end position="27"/>
    </location>
</feature>
<dbReference type="RefSeq" id="WP_216110735.1">
    <property type="nucleotide sequence ID" value="NZ_FOEG01000002.1"/>
</dbReference>
<dbReference type="EMBL" id="FOEG01000002">
    <property type="protein sequence ID" value="SEO73795.1"/>
    <property type="molecule type" value="Genomic_DNA"/>
</dbReference>
<keyword evidence="3" id="KW-1185">Reference proteome</keyword>
<evidence type="ECO:0000256" key="1">
    <source>
        <dbReference type="SAM" id="Phobius"/>
    </source>
</evidence>
<keyword evidence="1" id="KW-0472">Membrane</keyword>
<keyword evidence="1" id="KW-1133">Transmembrane helix</keyword>
<sequence>MTMFEGMVGLHLVWMLVMAAIVVVPFWRICSKAGYPGGLSLLILIPLVNLGFLYFLAFSQWPAHRTFR</sequence>
<dbReference type="STRING" id="406100.SAMN04488052_102502"/>
<accession>A0A1H8S589</accession>